<feature type="compositionally biased region" description="Basic and acidic residues" evidence="1">
    <location>
        <begin position="255"/>
        <end position="264"/>
    </location>
</feature>
<name>A1CQX4_ASPCL</name>
<accession>A1CQX4</accession>
<dbReference type="AlphaFoldDB" id="A1CQX4"/>
<sequence length="498" mass="56488">MPLILDAQRLRRLRAGYMRTPIAGDARPAIWSRALEEGIQNAQSSIRIEPRIDENMNVRVLVRDGARAEYQDGSVPENGDQRVPTLVITGPGAENQNPNVVGTAHARVEAPVTRPAETGAESKNDGGVSAGPEATAEQLKAPRNNPMTRDEIMSMWLSRLQTGIEPDPIPPVPDRGPIYRYPGRVMMHPEHERIVRRALGKERILVPPIQQVAGGSRPYVHNSEPPKPMSAYIKLWNNPPPRYIPKKYRAPPRRPRPDRPPNPDLYLEKALLDESQRWLDTQDRLKAVAGRRLLRKQLFQIGAAKLPPGQPANWDTHCNYILWTSRGTVSMITERLQALFGFDPPLQKSFVAERLNGANAGKHAEFLKEFAPGEAHSIQRAEARFAMHKAKRDDPKVRNGSQVIEVEQFNYDDSRYEKPRRLYNAPVDWNRDDDAILFLYLGQDPRKFLQHYGWVFKGALTDPFIRVRMGQVTHLGFTELELARARERYGIIQANIAN</sequence>
<dbReference type="VEuPathDB" id="FungiDB:ACLA_027700"/>
<dbReference type="GeneID" id="4701911"/>
<dbReference type="KEGG" id="act:ACLA_027700"/>
<dbReference type="OrthoDB" id="4403254at2759"/>
<proteinExistence type="predicted"/>
<evidence type="ECO:0000313" key="2">
    <source>
        <dbReference type="EMBL" id="EAW08045.1"/>
    </source>
</evidence>
<organism evidence="2 3">
    <name type="scientific">Aspergillus clavatus (strain ATCC 1007 / CBS 513.65 / DSM 816 / NCTC 3887 / NRRL 1 / QM 1276 / 107)</name>
    <dbReference type="NCBI Taxonomy" id="344612"/>
    <lineage>
        <taxon>Eukaryota</taxon>
        <taxon>Fungi</taxon>
        <taxon>Dikarya</taxon>
        <taxon>Ascomycota</taxon>
        <taxon>Pezizomycotina</taxon>
        <taxon>Eurotiomycetes</taxon>
        <taxon>Eurotiomycetidae</taxon>
        <taxon>Eurotiales</taxon>
        <taxon>Aspergillaceae</taxon>
        <taxon>Aspergillus</taxon>
        <taxon>Aspergillus subgen. Fumigati</taxon>
    </lineage>
</organism>
<feature type="compositionally biased region" description="Basic residues" evidence="1">
    <location>
        <begin position="244"/>
        <end position="254"/>
    </location>
</feature>
<evidence type="ECO:0000313" key="3">
    <source>
        <dbReference type="Proteomes" id="UP000006701"/>
    </source>
</evidence>
<dbReference type="HOGENOM" id="CLU_547427_0_0_1"/>
<keyword evidence="3" id="KW-1185">Reference proteome</keyword>
<dbReference type="RefSeq" id="XP_001269471.1">
    <property type="nucleotide sequence ID" value="XM_001269470.1"/>
</dbReference>
<protein>
    <submittedName>
        <fullName evidence="2">Uncharacterized protein</fullName>
    </submittedName>
</protein>
<dbReference type="Proteomes" id="UP000006701">
    <property type="component" value="Unassembled WGS sequence"/>
</dbReference>
<reference evidence="2 3" key="1">
    <citation type="journal article" date="2008" name="PLoS Genet.">
        <title>Genomic islands in the pathogenic filamentous fungus Aspergillus fumigatus.</title>
        <authorList>
            <person name="Fedorova N.D."/>
            <person name="Khaldi N."/>
            <person name="Joardar V.S."/>
            <person name="Maiti R."/>
            <person name="Amedeo P."/>
            <person name="Anderson M.J."/>
            <person name="Crabtree J."/>
            <person name="Silva J.C."/>
            <person name="Badger J.H."/>
            <person name="Albarraq A."/>
            <person name="Angiuoli S."/>
            <person name="Bussey H."/>
            <person name="Bowyer P."/>
            <person name="Cotty P.J."/>
            <person name="Dyer P.S."/>
            <person name="Egan A."/>
            <person name="Galens K."/>
            <person name="Fraser-Liggett C.M."/>
            <person name="Haas B.J."/>
            <person name="Inman J.M."/>
            <person name="Kent R."/>
            <person name="Lemieux S."/>
            <person name="Malavazi I."/>
            <person name="Orvis J."/>
            <person name="Roemer T."/>
            <person name="Ronning C.M."/>
            <person name="Sundaram J.P."/>
            <person name="Sutton G."/>
            <person name="Turner G."/>
            <person name="Venter J.C."/>
            <person name="White O.R."/>
            <person name="Whitty B.R."/>
            <person name="Youngman P."/>
            <person name="Wolfe K.H."/>
            <person name="Goldman G.H."/>
            <person name="Wortman J.R."/>
            <person name="Jiang B."/>
            <person name="Denning D.W."/>
            <person name="Nierman W.C."/>
        </authorList>
    </citation>
    <scope>NUCLEOTIDE SEQUENCE [LARGE SCALE GENOMIC DNA]</scope>
    <source>
        <strain evidence="3">ATCC 1007 / CBS 513.65 / DSM 816 / NCTC 3887 / NRRL 1</strain>
    </source>
</reference>
<dbReference type="EMBL" id="DS027059">
    <property type="protein sequence ID" value="EAW08045.1"/>
    <property type="molecule type" value="Genomic_DNA"/>
</dbReference>
<evidence type="ECO:0000256" key="1">
    <source>
        <dbReference type="SAM" id="MobiDB-lite"/>
    </source>
</evidence>
<feature type="region of interest" description="Disordered" evidence="1">
    <location>
        <begin position="244"/>
        <end position="264"/>
    </location>
</feature>
<feature type="region of interest" description="Disordered" evidence="1">
    <location>
        <begin position="111"/>
        <end position="142"/>
    </location>
</feature>
<gene>
    <name evidence="2" type="ORF">ACLA_027700</name>
</gene>